<reference evidence="2" key="1">
    <citation type="submission" date="2020-07" db="EMBL/GenBank/DDBJ databases">
        <title>Ethylene signaling mediates host invasion by parasitic plants.</title>
        <authorList>
            <person name="Yoshida S."/>
        </authorList>
    </citation>
    <scope>NUCLEOTIDE SEQUENCE</scope>
    <source>
        <strain evidence="2">Okayama</strain>
    </source>
</reference>
<evidence type="ECO:0000256" key="1">
    <source>
        <dbReference type="SAM" id="MobiDB-lite"/>
    </source>
</evidence>
<dbReference type="Proteomes" id="UP000653305">
    <property type="component" value="Unassembled WGS sequence"/>
</dbReference>
<organism evidence="2 3">
    <name type="scientific">Phtheirospermum japonicum</name>
    <dbReference type="NCBI Taxonomy" id="374723"/>
    <lineage>
        <taxon>Eukaryota</taxon>
        <taxon>Viridiplantae</taxon>
        <taxon>Streptophyta</taxon>
        <taxon>Embryophyta</taxon>
        <taxon>Tracheophyta</taxon>
        <taxon>Spermatophyta</taxon>
        <taxon>Magnoliopsida</taxon>
        <taxon>eudicotyledons</taxon>
        <taxon>Gunneridae</taxon>
        <taxon>Pentapetalae</taxon>
        <taxon>asterids</taxon>
        <taxon>lamiids</taxon>
        <taxon>Lamiales</taxon>
        <taxon>Orobanchaceae</taxon>
        <taxon>Orobanchaceae incertae sedis</taxon>
        <taxon>Phtheirospermum</taxon>
    </lineage>
</organism>
<dbReference type="EMBL" id="BMAC01000856">
    <property type="protein sequence ID" value="GFQ03679.1"/>
    <property type="molecule type" value="Genomic_DNA"/>
</dbReference>
<feature type="region of interest" description="Disordered" evidence="1">
    <location>
        <begin position="30"/>
        <end position="54"/>
    </location>
</feature>
<protein>
    <submittedName>
        <fullName evidence="2">Uncharacterized protein</fullName>
    </submittedName>
</protein>
<keyword evidence="3" id="KW-1185">Reference proteome</keyword>
<proteinExistence type="predicted"/>
<name>A0A830D1G4_9LAMI</name>
<evidence type="ECO:0000313" key="3">
    <source>
        <dbReference type="Proteomes" id="UP000653305"/>
    </source>
</evidence>
<accession>A0A830D1G4</accession>
<evidence type="ECO:0000313" key="2">
    <source>
        <dbReference type="EMBL" id="GFQ03679.1"/>
    </source>
</evidence>
<gene>
    <name evidence="2" type="ORF">PHJA_002511700</name>
</gene>
<sequence>MRGGVLLLSMCCGVSVDPRRVSCPQKHLVEGKEEESVEGEAEKFVRGKGESGEN</sequence>
<comment type="caution">
    <text evidence="2">The sequence shown here is derived from an EMBL/GenBank/DDBJ whole genome shotgun (WGS) entry which is preliminary data.</text>
</comment>
<dbReference type="AlphaFoldDB" id="A0A830D1G4"/>
<feature type="compositionally biased region" description="Basic and acidic residues" evidence="1">
    <location>
        <begin position="40"/>
        <end position="54"/>
    </location>
</feature>